<evidence type="ECO:0000313" key="2">
    <source>
        <dbReference type="EMBL" id="KTD11941.1"/>
    </source>
</evidence>
<dbReference type="EMBL" id="LNYE01000020">
    <property type="protein sequence ID" value="KTD11941.1"/>
    <property type="molecule type" value="Genomic_DNA"/>
</dbReference>
<evidence type="ECO:0000313" key="5">
    <source>
        <dbReference type="Proteomes" id="UP000254476"/>
    </source>
</evidence>
<dbReference type="OrthoDB" id="5644973at2"/>
<evidence type="ECO:0000313" key="3">
    <source>
        <dbReference type="EMBL" id="STX46455.1"/>
    </source>
</evidence>
<name>A0A378JFR3_9GAMM</name>
<sequence>MPNFKETPNPVKPSVFNIQLTRSAVGKPKPDVTDKKNPVDVYYPNSVLESFQEIIKESGLCGQEFYNPFTEQMEQFPEHPAEFTARHLQLLARNESSNVSGIMDCSLYGDLLSEDQIARIRCLVKGTVVIGKVTATKVYGFGRKVEELSEPEDVIVIDQVGLQWQGDLRNTGGMFFYPDDSETEKLPKGYATWQKELFFQMYGAERQEKPSKENALELQWAPSLDSDLRIRGALDLEGVQLGIKHEFHQALAGLVNYSQILSEDSNPINFKFLKAGMGFFSAGLYDLDFNYPLTALQNDGLAKVELARLKGILAALESYPSDTNFGKVKRLNLPFSALVPDNASPEVGKQYALILRAIKNECTRLNLEWGTDRIEDALAPVPGYINAVTNCADPHALIGNEGKYSSVDAAISSNIPNIHLLNSAYNAYVRCYSFTPGFTMPKLSKPEVTSQEEVSFLFSYVQKLTAGFVDGLTKKTPPPEQSVVMKFDKVGFFESALSTKKDEVEKCDKRDPDKHAKHDGPEIR</sequence>
<dbReference type="AlphaFoldDB" id="A0A378JFR3"/>
<feature type="region of interest" description="Disordered" evidence="1">
    <location>
        <begin position="501"/>
        <end position="524"/>
    </location>
</feature>
<reference evidence="2 4" key="1">
    <citation type="submission" date="2015-11" db="EMBL/GenBank/DDBJ databases">
        <title>Genomic analysis of 38 Legionella species identifies large and diverse effector repertoires.</title>
        <authorList>
            <person name="Burstein D."/>
            <person name="Amaro F."/>
            <person name="Zusman T."/>
            <person name="Lifshitz Z."/>
            <person name="Cohen O."/>
            <person name="Gilbert J.A."/>
            <person name="Pupko T."/>
            <person name="Shuman H.A."/>
            <person name="Segal G."/>
        </authorList>
    </citation>
    <scope>NUCLEOTIDE SEQUENCE [LARGE SCALE GENOMIC DNA]</scope>
    <source>
        <strain evidence="2 4">Lyon 8420412</strain>
    </source>
</reference>
<dbReference type="Proteomes" id="UP000054691">
    <property type="component" value="Unassembled WGS sequence"/>
</dbReference>
<accession>A0A378JFR3</accession>
<evidence type="ECO:0000256" key="1">
    <source>
        <dbReference type="SAM" id="MobiDB-lite"/>
    </source>
</evidence>
<keyword evidence="4" id="KW-1185">Reference proteome</keyword>
<dbReference type="STRING" id="45066.Lgra_1399"/>
<dbReference type="RefSeq" id="WP_058498540.1">
    <property type="nucleotide sequence ID" value="NZ_CAAAHW010000007.1"/>
</dbReference>
<protein>
    <submittedName>
        <fullName evidence="3">Uncharacterized protein</fullName>
    </submittedName>
</protein>
<dbReference type="Proteomes" id="UP000254476">
    <property type="component" value="Unassembled WGS sequence"/>
</dbReference>
<dbReference type="EMBL" id="UGOB01000001">
    <property type="protein sequence ID" value="STX46455.1"/>
    <property type="molecule type" value="Genomic_DNA"/>
</dbReference>
<gene>
    <name evidence="2" type="ORF">Lgra_1399</name>
    <name evidence="3" type="ORF">NCTC12388_03219</name>
</gene>
<reference evidence="3 5" key="2">
    <citation type="submission" date="2018-06" db="EMBL/GenBank/DDBJ databases">
        <authorList>
            <consortium name="Pathogen Informatics"/>
            <person name="Doyle S."/>
        </authorList>
    </citation>
    <scope>NUCLEOTIDE SEQUENCE [LARGE SCALE GENOMIC DNA]</scope>
    <source>
        <strain evidence="3 5">NCTC12388</strain>
    </source>
</reference>
<organism evidence="3 5">
    <name type="scientific">Legionella gratiana</name>
    <dbReference type="NCBI Taxonomy" id="45066"/>
    <lineage>
        <taxon>Bacteria</taxon>
        <taxon>Pseudomonadati</taxon>
        <taxon>Pseudomonadota</taxon>
        <taxon>Gammaproteobacteria</taxon>
        <taxon>Legionellales</taxon>
        <taxon>Legionellaceae</taxon>
        <taxon>Legionella</taxon>
    </lineage>
</organism>
<evidence type="ECO:0000313" key="4">
    <source>
        <dbReference type="Proteomes" id="UP000054691"/>
    </source>
</evidence>
<proteinExistence type="predicted"/>